<dbReference type="Gene3D" id="1.10.1200.10">
    <property type="entry name" value="ACP-like"/>
    <property type="match status" value="1"/>
</dbReference>
<dbReference type="SUPFAM" id="SSF47336">
    <property type="entry name" value="ACP-like"/>
    <property type="match status" value="1"/>
</dbReference>
<organism evidence="4 5">
    <name type="scientific">Paenibacillus hexagrammi</name>
    <dbReference type="NCBI Taxonomy" id="2908839"/>
    <lineage>
        <taxon>Bacteria</taxon>
        <taxon>Bacillati</taxon>
        <taxon>Bacillota</taxon>
        <taxon>Bacilli</taxon>
        <taxon>Bacillales</taxon>
        <taxon>Paenibacillaceae</taxon>
        <taxon>Paenibacillus</taxon>
    </lineage>
</organism>
<dbReference type="PROSITE" id="PS50075">
    <property type="entry name" value="CARRIER"/>
    <property type="match status" value="1"/>
</dbReference>
<evidence type="ECO:0000256" key="2">
    <source>
        <dbReference type="ARBA" id="ARBA00022553"/>
    </source>
</evidence>
<evidence type="ECO:0000313" key="4">
    <source>
        <dbReference type="EMBL" id="UJF34778.1"/>
    </source>
</evidence>
<gene>
    <name evidence="4" type="ORF">L0M14_06365</name>
</gene>
<dbReference type="EMBL" id="CP090978">
    <property type="protein sequence ID" value="UJF34778.1"/>
    <property type="molecule type" value="Genomic_DNA"/>
</dbReference>
<dbReference type="Proteomes" id="UP001649230">
    <property type="component" value="Chromosome"/>
</dbReference>
<feature type="domain" description="Carrier" evidence="3">
    <location>
        <begin position="1"/>
        <end position="59"/>
    </location>
</feature>
<dbReference type="SMART" id="SM00823">
    <property type="entry name" value="PKS_PP"/>
    <property type="match status" value="1"/>
</dbReference>
<dbReference type="SMART" id="SM01294">
    <property type="entry name" value="PKS_PP_betabranch"/>
    <property type="match status" value="1"/>
</dbReference>
<dbReference type="InterPro" id="IPR006162">
    <property type="entry name" value="Ppantetheine_attach_site"/>
</dbReference>
<name>A0ABY3SL39_9BACL</name>
<dbReference type="RefSeq" id="WP_235121351.1">
    <property type="nucleotide sequence ID" value="NZ_CP090978.1"/>
</dbReference>
<dbReference type="InterPro" id="IPR036736">
    <property type="entry name" value="ACP-like_sf"/>
</dbReference>
<dbReference type="PROSITE" id="PS00012">
    <property type="entry name" value="PHOSPHOPANTETHEINE"/>
    <property type="match status" value="1"/>
</dbReference>
<evidence type="ECO:0000259" key="3">
    <source>
        <dbReference type="PROSITE" id="PS50075"/>
    </source>
</evidence>
<keyword evidence="1" id="KW-0596">Phosphopantetheine</keyword>
<dbReference type="Pfam" id="PF00550">
    <property type="entry name" value="PP-binding"/>
    <property type="match status" value="1"/>
</dbReference>
<protein>
    <submittedName>
        <fullName evidence="4">Acyl carrier protein</fullName>
    </submittedName>
</protein>
<reference evidence="4 5" key="1">
    <citation type="journal article" date="2024" name="Int. J. Syst. Evol. Microbiol.">
        <title>Paenibacillus hexagrammi sp. nov., a novel bacterium isolated from the gut content of Hexagrammos agrammus.</title>
        <authorList>
            <person name="Jung H.K."/>
            <person name="Kim D.G."/>
            <person name="Zin H."/>
            <person name="Park J."/>
            <person name="Jung H."/>
            <person name="Kim Y.O."/>
            <person name="Kong H.J."/>
            <person name="Kim J.W."/>
            <person name="Kim Y.S."/>
        </authorList>
    </citation>
    <scope>NUCLEOTIDE SEQUENCE [LARGE SCALE GENOMIC DNA]</scope>
    <source>
        <strain evidence="4 5">YPD9-1</strain>
    </source>
</reference>
<sequence length="104" mass="11750">MKLSDVDIDAKFTDMGLDSIIGVEWIQTINKQYGLSIAATRVYDYPTIRELSALLKKELNQHGKGWSQPSLPSNSSLSLHELIQHVQQGTLDIDLAERLFHQTK</sequence>
<dbReference type="InterPro" id="IPR009081">
    <property type="entry name" value="PP-bd_ACP"/>
</dbReference>
<accession>A0ABY3SL39</accession>
<proteinExistence type="predicted"/>
<dbReference type="InterPro" id="IPR020806">
    <property type="entry name" value="PKS_PP-bd"/>
</dbReference>
<keyword evidence="2" id="KW-0597">Phosphoprotein</keyword>
<keyword evidence="5" id="KW-1185">Reference proteome</keyword>
<evidence type="ECO:0000313" key="5">
    <source>
        <dbReference type="Proteomes" id="UP001649230"/>
    </source>
</evidence>
<evidence type="ECO:0000256" key="1">
    <source>
        <dbReference type="ARBA" id="ARBA00022450"/>
    </source>
</evidence>